<organism evidence="10 11">
    <name type="scientific">Pseudokineococcus marinus</name>
    <dbReference type="NCBI Taxonomy" id="351215"/>
    <lineage>
        <taxon>Bacteria</taxon>
        <taxon>Bacillati</taxon>
        <taxon>Actinomycetota</taxon>
        <taxon>Actinomycetes</taxon>
        <taxon>Kineosporiales</taxon>
        <taxon>Kineosporiaceae</taxon>
        <taxon>Pseudokineococcus</taxon>
    </lineage>
</organism>
<evidence type="ECO:0000256" key="8">
    <source>
        <dbReference type="SAM" id="Phobius"/>
    </source>
</evidence>
<dbReference type="PRINTS" id="PR01437">
    <property type="entry name" value="NUOXDRDTASE4"/>
</dbReference>
<feature type="transmembrane region" description="Helical" evidence="8">
    <location>
        <begin position="210"/>
        <end position="235"/>
    </location>
</feature>
<evidence type="ECO:0000256" key="3">
    <source>
        <dbReference type="ARBA" id="ARBA00022475"/>
    </source>
</evidence>
<feature type="transmembrane region" description="Helical" evidence="8">
    <location>
        <begin position="137"/>
        <end position="157"/>
    </location>
</feature>
<evidence type="ECO:0000256" key="7">
    <source>
        <dbReference type="RuleBase" id="RU000320"/>
    </source>
</evidence>
<feature type="transmembrane region" description="Helical" evidence="8">
    <location>
        <begin position="303"/>
        <end position="324"/>
    </location>
</feature>
<dbReference type="GO" id="GO:0042773">
    <property type="term" value="P:ATP synthesis coupled electron transport"/>
    <property type="evidence" value="ECO:0007669"/>
    <property type="project" value="InterPro"/>
</dbReference>
<keyword evidence="3" id="KW-1003">Cell membrane</keyword>
<dbReference type="AlphaFoldDB" id="A0A849BTU7"/>
<comment type="caution">
    <text evidence="10">The sequence shown here is derived from an EMBL/GenBank/DDBJ whole genome shotgun (WGS) entry which is preliminary data.</text>
</comment>
<feature type="transmembrane region" description="Helical" evidence="8">
    <location>
        <begin position="33"/>
        <end position="54"/>
    </location>
</feature>
<feature type="transmembrane region" description="Helical" evidence="8">
    <location>
        <begin position="330"/>
        <end position="351"/>
    </location>
</feature>
<dbReference type="InterPro" id="IPR003918">
    <property type="entry name" value="NADH_UbQ_OxRdtase"/>
</dbReference>
<sequence length="585" mass="59901">MLEWPTLVPLPVLVPLVAAGLALALARHRRAQAAVSTVALSVVLATSVAMLLAVQDVGTLVVTVGGWPAASGISLVADQLSTLMLSVSSAVTLGVLVYSVAQGAADGDDGAPVAIFHPTYLVLSAGVSNAFLSGDLFNLYVGFEMLLAASFVLLTLGGTSARIRAGSTYVVVSIASSLVFLAAIALVYAATGTANLAQLPERLDALDDGVRLALQLSLLVAFGIKAAVFPLSAWLPDSYPTAPAPVTAVFAGLLTKVGVYAIIRTQTLLFPEGRLDDLLLVVALATMVVGILGAVAQSDVKRLLSFTLVSHIGYMVFGIAVGSVAGLASAIFYVVHHITVQTTLFLVLGLVERRGGSTSMDHLGGMAKLSPLLGVLFFVPAMNLAGIPPLSGFLGKVGLIQAGVADGGVLPLVLVGGSVLTSLLTLYAVAKAWNRAFWSRPATVGREEETRADDDEAPDAATTLSGVGEVSQRQDAVERAQGVSAVATREDDEAAAAGALTGAAVDPERTPVEMTRVPRGMVAPTAALVALGLSLTVLAGPLLRVAEDSALELDQRQPYVRAVLGQAAADRVAPTTQVGPAGGSR</sequence>
<comment type="similarity">
    <text evidence="2">Belongs to the CPA3 antiporters (TC 2.A.63) subunit D family.</text>
</comment>
<protein>
    <submittedName>
        <fullName evidence="10">Na+/H+ antiporter subunit D</fullName>
    </submittedName>
</protein>
<feature type="transmembrane region" description="Helical" evidence="8">
    <location>
        <begin position="113"/>
        <end position="131"/>
    </location>
</feature>
<evidence type="ECO:0000313" key="10">
    <source>
        <dbReference type="EMBL" id="NNH24377.1"/>
    </source>
</evidence>
<feature type="transmembrane region" description="Helical" evidence="8">
    <location>
        <begin position="410"/>
        <end position="430"/>
    </location>
</feature>
<evidence type="ECO:0000259" key="9">
    <source>
        <dbReference type="Pfam" id="PF00361"/>
    </source>
</evidence>
<dbReference type="PANTHER" id="PTHR42703">
    <property type="entry name" value="NADH DEHYDROGENASE"/>
    <property type="match status" value="1"/>
</dbReference>
<feature type="transmembrane region" description="Helical" evidence="8">
    <location>
        <begin position="278"/>
        <end position="296"/>
    </location>
</feature>
<evidence type="ECO:0000256" key="2">
    <source>
        <dbReference type="ARBA" id="ARBA00005346"/>
    </source>
</evidence>
<feature type="transmembrane region" description="Helical" evidence="8">
    <location>
        <begin position="6"/>
        <end position="26"/>
    </location>
</feature>
<feature type="transmembrane region" description="Helical" evidence="8">
    <location>
        <begin position="521"/>
        <end position="543"/>
    </location>
</feature>
<reference evidence="10 11" key="1">
    <citation type="submission" date="2020-05" db="EMBL/GenBank/DDBJ databases">
        <title>MicrobeNet Type strains.</title>
        <authorList>
            <person name="Nicholson A.C."/>
        </authorList>
    </citation>
    <scope>NUCLEOTIDE SEQUENCE [LARGE SCALE GENOMIC DNA]</scope>
    <source>
        <strain evidence="10 11">JCM 14547</strain>
    </source>
</reference>
<dbReference type="GO" id="GO:0005886">
    <property type="term" value="C:plasma membrane"/>
    <property type="evidence" value="ECO:0007669"/>
    <property type="project" value="UniProtKB-SubCell"/>
</dbReference>
<evidence type="ECO:0000256" key="5">
    <source>
        <dbReference type="ARBA" id="ARBA00022989"/>
    </source>
</evidence>
<gene>
    <name evidence="10" type="ORF">HLB09_15035</name>
</gene>
<feature type="domain" description="NADH:quinone oxidoreductase/Mrp antiporter transmembrane" evidence="9">
    <location>
        <begin position="133"/>
        <end position="421"/>
    </location>
</feature>
<dbReference type="PANTHER" id="PTHR42703:SF1">
    <property type="entry name" value="NA(+)_H(+) ANTIPORTER SUBUNIT D1"/>
    <property type="match status" value="1"/>
</dbReference>
<evidence type="ECO:0000313" key="11">
    <source>
        <dbReference type="Proteomes" id="UP000555552"/>
    </source>
</evidence>
<evidence type="ECO:0000256" key="4">
    <source>
        <dbReference type="ARBA" id="ARBA00022692"/>
    </source>
</evidence>
<feature type="transmembrane region" description="Helical" evidence="8">
    <location>
        <begin position="372"/>
        <end position="390"/>
    </location>
</feature>
<evidence type="ECO:0000256" key="1">
    <source>
        <dbReference type="ARBA" id="ARBA00004651"/>
    </source>
</evidence>
<dbReference type="NCBIfam" id="NF009308">
    <property type="entry name" value="PRK12665.1"/>
    <property type="match status" value="1"/>
</dbReference>
<name>A0A849BTU7_9ACTN</name>
<dbReference type="GO" id="GO:0008137">
    <property type="term" value="F:NADH dehydrogenase (ubiquinone) activity"/>
    <property type="evidence" value="ECO:0007669"/>
    <property type="project" value="InterPro"/>
</dbReference>
<dbReference type="EMBL" id="JABEMA010000337">
    <property type="protein sequence ID" value="NNH24377.1"/>
    <property type="molecule type" value="Genomic_DNA"/>
</dbReference>
<evidence type="ECO:0000256" key="6">
    <source>
        <dbReference type="ARBA" id="ARBA00023136"/>
    </source>
</evidence>
<accession>A0A849BTU7</accession>
<keyword evidence="4 7" id="KW-0812">Transmembrane</keyword>
<dbReference type="Pfam" id="PF00361">
    <property type="entry name" value="Proton_antipo_M"/>
    <property type="match status" value="1"/>
</dbReference>
<proteinExistence type="inferred from homology"/>
<dbReference type="InterPro" id="IPR050586">
    <property type="entry name" value="CPA3_Na-H_Antiporter_D"/>
</dbReference>
<feature type="transmembrane region" description="Helical" evidence="8">
    <location>
        <begin position="242"/>
        <end position="263"/>
    </location>
</feature>
<keyword evidence="6 8" id="KW-0472">Membrane</keyword>
<comment type="subcellular location">
    <subcellularLocation>
        <location evidence="1">Cell membrane</location>
        <topology evidence="1">Multi-pass membrane protein</topology>
    </subcellularLocation>
    <subcellularLocation>
        <location evidence="7">Membrane</location>
        <topology evidence="7">Multi-pass membrane protein</topology>
    </subcellularLocation>
</comment>
<keyword evidence="11" id="KW-1185">Reference proteome</keyword>
<keyword evidence="5 8" id="KW-1133">Transmembrane helix</keyword>
<dbReference type="RefSeq" id="WP_171204132.1">
    <property type="nucleotide sequence ID" value="NZ_BAAANP010000012.1"/>
</dbReference>
<feature type="transmembrane region" description="Helical" evidence="8">
    <location>
        <begin position="83"/>
        <end position="101"/>
    </location>
</feature>
<dbReference type="InterPro" id="IPR001750">
    <property type="entry name" value="ND/Mrp_TM"/>
</dbReference>
<dbReference type="Proteomes" id="UP000555552">
    <property type="component" value="Unassembled WGS sequence"/>
</dbReference>
<feature type="transmembrane region" description="Helical" evidence="8">
    <location>
        <begin position="169"/>
        <end position="190"/>
    </location>
</feature>